<dbReference type="Gene3D" id="2.60.60.30">
    <property type="entry name" value="sav2460 like domains"/>
    <property type="match status" value="1"/>
</dbReference>
<dbReference type="HOGENOM" id="CLU_055120_2_0_3"/>
<dbReference type="RefSeq" id="WP_011614259.1">
    <property type="nucleotide sequence ID" value="NC_008312.1"/>
</dbReference>
<dbReference type="InterPro" id="IPR003325">
    <property type="entry name" value="TerD"/>
</dbReference>
<dbReference type="PANTHER" id="PTHR32097:SF4">
    <property type="entry name" value="GENERAL STRESS PROTEIN 16U"/>
    <property type="match status" value="1"/>
</dbReference>
<evidence type="ECO:0000259" key="2">
    <source>
        <dbReference type="Pfam" id="PF02342"/>
    </source>
</evidence>
<evidence type="ECO:0000313" key="3">
    <source>
        <dbReference type="EMBL" id="ABG53966.1"/>
    </source>
</evidence>
<proteinExistence type="inferred from homology"/>
<accession>Q10UV8</accession>
<organism evidence="3">
    <name type="scientific">Trichodesmium erythraeum (strain IMS101)</name>
    <dbReference type="NCBI Taxonomy" id="203124"/>
    <lineage>
        <taxon>Bacteria</taxon>
        <taxon>Bacillati</taxon>
        <taxon>Cyanobacteriota</taxon>
        <taxon>Cyanophyceae</taxon>
        <taxon>Oscillatoriophycideae</taxon>
        <taxon>Oscillatoriales</taxon>
        <taxon>Microcoleaceae</taxon>
        <taxon>Trichodesmium</taxon>
    </lineage>
</organism>
<dbReference type="CDD" id="cd06974">
    <property type="entry name" value="TerD_like"/>
    <property type="match status" value="1"/>
</dbReference>
<dbReference type="eggNOG" id="COG2310">
    <property type="taxonomic scope" value="Bacteria"/>
</dbReference>
<evidence type="ECO:0000256" key="1">
    <source>
        <dbReference type="ARBA" id="ARBA00008775"/>
    </source>
</evidence>
<dbReference type="KEGG" id="ter:Tery_5062"/>
<dbReference type="EMBL" id="CP000393">
    <property type="protein sequence ID" value="ABG53966.1"/>
    <property type="molecule type" value="Genomic_DNA"/>
</dbReference>
<name>Q10UV8_TRIEI</name>
<dbReference type="AlphaFoldDB" id="Q10UV8"/>
<sequence length="189" mass="21441">MSINLSKGERISLSKEAPGMKKVVAGLGWDVNVSDTGSDFDLDVSVFMLGASGKIPQEKYFVFYNNLKSPDGSVESMGDSRTGKGEGDDETITIDLLKVDSIIEEIIFVVTIYEAEKRRQNFGQVRNSYIRIYDEENEEEVTKYELEEDFSRETAIEFGKLYKKNSEWRFQAVGEGYNSGLESFVQKYN</sequence>
<dbReference type="PANTHER" id="PTHR32097">
    <property type="entry name" value="CAMP-BINDING PROTEIN 1-RELATED"/>
    <property type="match status" value="1"/>
</dbReference>
<dbReference type="InterPro" id="IPR051324">
    <property type="entry name" value="Stress/Tellurium_Resist"/>
</dbReference>
<dbReference type="OrthoDB" id="4123258at2"/>
<comment type="similarity">
    <text evidence="1">Belongs to the CAPAB/TerDEXZ family.</text>
</comment>
<protein>
    <submittedName>
        <fullName evidence="3">Stress protein</fullName>
    </submittedName>
</protein>
<reference evidence="3" key="1">
    <citation type="submission" date="2006-06" db="EMBL/GenBank/DDBJ databases">
        <title>Complete sequence of Trichodesmium erythraeum IMS101.</title>
        <authorList>
            <consortium name="US DOE Joint Genome Institute"/>
            <person name="Copeland A."/>
            <person name="Lucas S."/>
            <person name="Lapidus A."/>
            <person name="Barry K."/>
            <person name="Detter J.C."/>
            <person name="Glavina del Rio T."/>
            <person name="Hammon N."/>
            <person name="Israni S."/>
            <person name="Dalin E."/>
            <person name="Tice H."/>
            <person name="Pitluck S."/>
            <person name="Kiss H."/>
            <person name="Munk A.C."/>
            <person name="Brettin T."/>
            <person name="Bruce D."/>
            <person name="Han C."/>
            <person name="Tapia R."/>
            <person name="Gilna P."/>
            <person name="Schmutz J."/>
            <person name="Larimer F."/>
            <person name="Land M."/>
            <person name="Hauser L."/>
            <person name="Kyrpides N."/>
            <person name="Kim E."/>
            <person name="Richardson P."/>
        </authorList>
    </citation>
    <scope>NUCLEOTIDE SEQUENCE [LARGE SCALE GENOMIC DNA]</scope>
    <source>
        <strain evidence="3">IMS101</strain>
    </source>
</reference>
<feature type="domain" description="TerD" evidence="2">
    <location>
        <begin position="1"/>
        <end position="188"/>
    </location>
</feature>
<dbReference type="Pfam" id="PF02342">
    <property type="entry name" value="TerD"/>
    <property type="match status" value="1"/>
</dbReference>
<gene>
    <name evidence="3" type="ordered locus">Tery_5062</name>
</gene>